<gene>
    <name evidence="2" type="ORF">M404DRAFT_994346</name>
</gene>
<reference evidence="3" key="2">
    <citation type="submission" date="2015-01" db="EMBL/GenBank/DDBJ databases">
        <title>Evolutionary Origins and Diversification of the Mycorrhizal Mutualists.</title>
        <authorList>
            <consortium name="DOE Joint Genome Institute"/>
            <consortium name="Mycorrhizal Genomics Consortium"/>
            <person name="Kohler A."/>
            <person name="Kuo A."/>
            <person name="Nagy L.G."/>
            <person name="Floudas D."/>
            <person name="Copeland A."/>
            <person name="Barry K.W."/>
            <person name="Cichocki N."/>
            <person name="Veneault-Fourrey C."/>
            <person name="LaButti K."/>
            <person name="Lindquist E.A."/>
            <person name="Lipzen A."/>
            <person name="Lundell T."/>
            <person name="Morin E."/>
            <person name="Murat C."/>
            <person name="Riley R."/>
            <person name="Ohm R."/>
            <person name="Sun H."/>
            <person name="Tunlid A."/>
            <person name="Henrissat B."/>
            <person name="Grigoriev I.V."/>
            <person name="Hibbett D.S."/>
            <person name="Martin F."/>
        </authorList>
    </citation>
    <scope>NUCLEOTIDE SEQUENCE [LARGE SCALE GENOMIC DNA]</scope>
    <source>
        <strain evidence="3">Marx 270</strain>
    </source>
</reference>
<dbReference type="AlphaFoldDB" id="A0A0C3KPR4"/>
<evidence type="ECO:0000313" key="2">
    <source>
        <dbReference type="EMBL" id="KIO11607.1"/>
    </source>
</evidence>
<organism evidence="2 3">
    <name type="scientific">Pisolithus tinctorius Marx 270</name>
    <dbReference type="NCBI Taxonomy" id="870435"/>
    <lineage>
        <taxon>Eukaryota</taxon>
        <taxon>Fungi</taxon>
        <taxon>Dikarya</taxon>
        <taxon>Basidiomycota</taxon>
        <taxon>Agaricomycotina</taxon>
        <taxon>Agaricomycetes</taxon>
        <taxon>Agaricomycetidae</taxon>
        <taxon>Boletales</taxon>
        <taxon>Sclerodermatineae</taxon>
        <taxon>Pisolithaceae</taxon>
        <taxon>Pisolithus</taxon>
    </lineage>
</organism>
<sequence length="286" mass="31210">MNVDPLADTAPSRHAIESDDEDEYDVPSLSKPKPDQLSTPDVKFAGNFPIKSPLLLASSIAGEAWARGADLGQQQGAIYVGDSQVGLLFLPPWTRAAVVVSETFTRLPLSAMNPYTTAVIDRIQPTSISVLDSYSVQGYISPRIIPWDEAPVRYLSTNAISISDPELELFAPPNLMQSTMASLVSNVFWKSLASTENSTVALFLLPSPKLPAVPPSTIKPSSFPPPSDDIQWDKKTMQKVHQWLFETIGEGENVVQWVERNRGSSELQAANRRRAQGGIGEGGMYI</sequence>
<dbReference type="STRING" id="870435.A0A0C3KPR4"/>
<accession>A0A0C3KPR4</accession>
<evidence type="ECO:0000256" key="1">
    <source>
        <dbReference type="SAM" id="MobiDB-lite"/>
    </source>
</evidence>
<feature type="region of interest" description="Disordered" evidence="1">
    <location>
        <begin position="1"/>
        <end position="38"/>
    </location>
</feature>
<reference evidence="2 3" key="1">
    <citation type="submission" date="2014-04" db="EMBL/GenBank/DDBJ databases">
        <authorList>
            <consortium name="DOE Joint Genome Institute"/>
            <person name="Kuo A."/>
            <person name="Kohler A."/>
            <person name="Costa M.D."/>
            <person name="Nagy L.G."/>
            <person name="Floudas D."/>
            <person name="Copeland A."/>
            <person name="Barry K.W."/>
            <person name="Cichocki N."/>
            <person name="Veneault-Fourrey C."/>
            <person name="LaButti K."/>
            <person name="Lindquist E.A."/>
            <person name="Lipzen A."/>
            <person name="Lundell T."/>
            <person name="Morin E."/>
            <person name="Murat C."/>
            <person name="Sun H."/>
            <person name="Tunlid A."/>
            <person name="Henrissat B."/>
            <person name="Grigoriev I.V."/>
            <person name="Hibbett D.S."/>
            <person name="Martin F."/>
            <person name="Nordberg H.P."/>
            <person name="Cantor M.N."/>
            <person name="Hua S.X."/>
        </authorList>
    </citation>
    <scope>NUCLEOTIDE SEQUENCE [LARGE SCALE GENOMIC DNA]</scope>
    <source>
        <strain evidence="2 3">Marx 270</strain>
    </source>
</reference>
<dbReference type="EMBL" id="KN831949">
    <property type="protein sequence ID" value="KIO11607.1"/>
    <property type="molecule type" value="Genomic_DNA"/>
</dbReference>
<dbReference type="HOGENOM" id="CLU_963317_0_0_1"/>
<dbReference type="Proteomes" id="UP000054217">
    <property type="component" value="Unassembled WGS sequence"/>
</dbReference>
<evidence type="ECO:0008006" key="4">
    <source>
        <dbReference type="Google" id="ProtNLM"/>
    </source>
</evidence>
<protein>
    <recommendedName>
        <fullName evidence="4">Proteasome assembly chaperone 1</fullName>
    </recommendedName>
</protein>
<dbReference type="InParanoid" id="A0A0C3KPR4"/>
<name>A0A0C3KPR4_PISTI</name>
<proteinExistence type="predicted"/>
<evidence type="ECO:0000313" key="3">
    <source>
        <dbReference type="Proteomes" id="UP000054217"/>
    </source>
</evidence>
<dbReference type="OrthoDB" id="2546621at2759"/>
<keyword evidence="3" id="KW-1185">Reference proteome</keyword>